<dbReference type="FunFam" id="3.40.630.10:FF:000084">
    <property type="entry name" value="Carboxypeptidase B2"/>
    <property type="match status" value="1"/>
</dbReference>
<keyword evidence="9" id="KW-0482">Metalloprotease</keyword>
<evidence type="ECO:0000256" key="9">
    <source>
        <dbReference type="ARBA" id="ARBA00023049"/>
    </source>
</evidence>
<dbReference type="GO" id="GO:0005615">
    <property type="term" value="C:extracellular space"/>
    <property type="evidence" value="ECO:0007669"/>
    <property type="project" value="TreeGrafter"/>
</dbReference>
<name>A0A6P7TN82_9MOLL</name>
<dbReference type="KEGG" id="osn:115226647"/>
<dbReference type="GO" id="GO:0004181">
    <property type="term" value="F:metallocarboxypeptidase activity"/>
    <property type="evidence" value="ECO:0007669"/>
    <property type="project" value="InterPro"/>
</dbReference>
<evidence type="ECO:0000256" key="8">
    <source>
        <dbReference type="ARBA" id="ARBA00022833"/>
    </source>
</evidence>
<dbReference type="Gene3D" id="3.30.70.340">
    <property type="entry name" value="Metallocarboxypeptidase-like"/>
    <property type="match status" value="1"/>
</dbReference>
<gene>
    <name evidence="15" type="primary">LOC115226647</name>
</gene>
<accession>A0A6P7TN82</accession>
<evidence type="ECO:0000313" key="15">
    <source>
        <dbReference type="RefSeq" id="XP_029653519.2"/>
    </source>
</evidence>
<keyword evidence="10" id="KW-1015">Disulfide bond</keyword>
<dbReference type="PANTHER" id="PTHR11705:SF91">
    <property type="entry name" value="FI01817P-RELATED"/>
    <property type="match status" value="1"/>
</dbReference>
<dbReference type="GO" id="GO:0006508">
    <property type="term" value="P:proteolysis"/>
    <property type="evidence" value="ECO:0007669"/>
    <property type="project" value="UniProtKB-KW"/>
</dbReference>
<evidence type="ECO:0000259" key="13">
    <source>
        <dbReference type="PROSITE" id="PS52035"/>
    </source>
</evidence>
<evidence type="ECO:0000256" key="3">
    <source>
        <dbReference type="ARBA" id="ARBA00022645"/>
    </source>
</evidence>
<dbReference type="Pfam" id="PF00246">
    <property type="entry name" value="Peptidase_M14"/>
    <property type="match status" value="1"/>
</dbReference>
<keyword evidence="5" id="KW-0479">Metal-binding</keyword>
<organism evidence="14 15">
    <name type="scientific">Octopus sinensis</name>
    <name type="common">East Asian common octopus</name>
    <dbReference type="NCBI Taxonomy" id="2607531"/>
    <lineage>
        <taxon>Eukaryota</taxon>
        <taxon>Metazoa</taxon>
        <taxon>Spiralia</taxon>
        <taxon>Lophotrochozoa</taxon>
        <taxon>Mollusca</taxon>
        <taxon>Cephalopoda</taxon>
        <taxon>Coleoidea</taxon>
        <taxon>Octopodiformes</taxon>
        <taxon>Octopoda</taxon>
        <taxon>Incirrata</taxon>
        <taxon>Octopodidae</taxon>
        <taxon>Octopus</taxon>
    </lineage>
</organism>
<evidence type="ECO:0000256" key="12">
    <source>
        <dbReference type="SAM" id="SignalP"/>
    </source>
</evidence>
<comment type="similarity">
    <text evidence="2 11">Belongs to the peptidase M14 family.</text>
</comment>
<proteinExistence type="inferred from homology"/>
<evidence type="ECO:0000256" key="4">
    <source>
        <dbReference type="ARBA" id="ARBA00022670"/>
    </source>
</evidence>
<protein>
    <submittedName>
        <fullName evidence="15">LOW QUALITY PROTEIN: zinc carboxypeptidase</fullName>
    </submittedName>
</protein>
<feature type="signal peptide" evidence="12">
    <location>
        <begin position="1"/>
        <end position="16"/>
    </location>
</feature>
<dbReference type="Proteomes" id="UP000515154">
    <property type="component" value="Linkage group LG30"/>
</dbReference>
<sequence length="409" mass="46626">MKVLIAFLFCLSLAESFNYTNYYLLKVKPQTSDGLDFLKQLETKHPFDYDFWIPPSKLQKNAEVLMPQSAYNSIKDHMKKIGVKVKVLSTNIQSEIDKEKDADRSVATPTTDKFVFIHAIERVIKSYADGFDHASLKAYGNLMKGETFTPSSFLPALERSPLSLKQEYMAAIGSIASTLKVIEHMAKKYKTDQDVQIMVNNFDWVFIPVANPDGYHVTYSQDRLFKKNMKRDPSGTRCVGVDLNRNFNAEWGKEGSISDPCNRAYCGRRAFSEPETVALSKLVRSTRNKLAYFSVHAYSQYLLVPYASKSKKPENYQHLMDVAEKVKQAIYEDSGSRYFVGTPPDVFYPFTGSSFDWAKMVMGIKYAYNLKMGPPSFNGKGFIVPESEIEANYLELYTTLKTFSDHLEK</sequence>
<dbReference type="SUPFAM" id="SSF53187">
    <property type="entry name" value="Zn-dependent exopeptidases"/>
    <property type="match status" value="1"/>
</dbReference>
<dbReference type="Gene3D" id="3.40.630.10">
    <property type="entry name" value="Zn peptidases"/>
    <property type="match status" value="1"/>
</dbReference>
<dbReference type="SUPFAM" id="SSF54897">
    <property type="entry name" value="Protease propeptides/inhibitors"/>
    <property type="match status" value="1"/>
</dbReference>
<dbReference type="InterPro" id="IPR036990">
    <property type="entry name" value="M14A-like_propep"/>
</dbReference>
<keyword evidence="3 15" id="KW-0121">Carboxypeptidase</keyword>
<evidence type="ECO:0000256" key="5">
    <source>
        <dbReference type="ARBA" id="ARBA00022723"/>
    </source>
</evidence>
<evidence type="ECO:0000256" key="10">
    <source>
        <dbReference type="ARBA" id="ARBA00023157"/>
    </source>
</evidence>
<dbReference type="GO" id="GO:0008270">
    <property type="term" value="F:zinc ion binding"/>
    <property type="evidence" value="ECO:0007669"/>
    <property type="project" value="InterPro"/>
</dbReference>
<comment type="cofactor">
    <cofactor evidence="1">
        <name>Zn(2+)</name>
        <dbReference type="ChEBI" id="CHEBI:29105"/>
    </cofactor>
</comment>
<dbReference type="InterPro" id="IPR003146">
    <property type="entry name" value="M14A_act_pep"/>
</dbReference>
<keyword evidence="8" id="KW-0862">Zinc</keyword>
<dbReference type="Pfam" id="PF02244">
    <property type="entry name" value="Propep_M14"/>
    <property type="match status" value="1"/>
</dbReference>
<feature type="domain" description="Peptidase M14" evidence="13">
    <location>
        <begin position="108"/>
        <end position="407"/>
    </location>
</feature>
<keyword evidence="7" id="KW-0378">Hydrolase</keyword>
<keyword evidence="14" id="KW-1185">Reference proteome</keyword>
<reference evidence="15" key="1">
    <citation type="submission" date="2025-08" db="UniProtKB">
        <authorList>
            <consortium name="RefSeq"/>
        </authorList>
    </citation>
    <scope>IDENTIFICATION</scope>
</reference>
<evidence type="ECO:0000256" key="2">
    <source>
        <dbReference type="ARBA" id="ARBA00005988"/>
    </source>
</evidence>
<dbReference type="AlphaFoldDB" id="A0A6P7TN82"/>
<keyword evidence="4" id="KW-0645">Protease</keyword>
<keyword evidence="6 12" id="KW-0732">Signal</keyword>
<dbReference type="PANTHER" id="PTHR11705">
    <property type="entry name" value="PROTEASE FAMILY M14 CARBOXYPEPTIDASE A,B"/>
    <property type="match status" value="1"/>
</dbReference>
<dbReference type="RefSeq" id="XP_029653519.2">
    <property type="nucleotide sequence ID" value="XM_029797659.2"/>
</dbReference>
<evidence type="ECO:0000256" key="1">
    <source>
        <dbReference type="ARBA" id="ARBA00001947"/>
    </source>
</evidence>
<evidence type="ECO:0000256" key="11">
    <source>
        <dbReference type="PROSITE-ProRule" id="PRU01379"/>
    </source>
</evidence>
<comment type="caution">
    <text evidence="11">Lacks conserved residue(s) required for the propagation of feature annotation.</text>
</comment>
<evidence type="ECO:0000256" key="7">
    <source>
        <dbReference type="ARBA" id="ARBA00022801"/>
    </source>
</evidence>
<evidence type="ECO:0000313" key="14">
    <source>
        <dbReference type="Proteomes" id="UP000515154"/>
    </source>
</evidence>
<dbReference type="PROSITE" id="PS52035">
    <property type="entry name" value="PEPTIDASE_M14"/>
    <property type="match status" value="1"/>
</dbReference>
<dbReference type="InterPro" id="IPR000834">
    <property type="entry name" value="Peptidase_M14"/>
</dbReference>
<dbReference type="SMART" id="SM00631">
    <property type="entry name" value="Zn_pept"/>
    <property type="match status" value="1"/>
</dbReference>
<feature type="chain" id="PRO_5028967172" evidence="12">
    <location>
        <begin position="17"/>
        <end position="409"/>
    </location>
</feature>
<evidence type="ECO:0000256" key="6">
    <source>
        <dbReference type="ARBA" id="ARBA00022729"/>
    </source>
</evidence>